<keyword evidence="6" id="KW-1133">Transmembrane helix</keyword>
<dbReference type="AlphaFoldDB" id="A0A6J5YKK7"/>
<evidence type="ECO:0000313" key="8">
    <source>
        <dbReference type="EMBL" id="CAB4330791.1"/>
    </source>
</evidence>
<evidence type="ECO:0000256" key="4">
    <source>
        <dbReference type="ARBA" id="ARBA00022679"/>
    </source>
</evidence>
<accession>A0A6J5YKK7</accession>
<keyword evidence="4" id="KW-0808">Transferase</keyword>
<dbReference type="EMBL" id="CAESAG010000010">
    <property type="protein sequence ID" value="CAB4330791.1"/>
    <property type="molecule type" value="Genomic_DNA"/>
</dbReference>
<dbReference type="GO" id="GO:0005886">
    <property type="term" value="C:plasma membrane"/>
    <property type="evidence" value="ECO:0007669"/>
    <property type="project" value="UniProtKB-SubCell"/>
</dbReference>
<evidence type="ECO:0000259" key="7">
    <source>
        <dbReference type="Pfam" id="PF00535"/>
    </source>
</evidence>
<evidence type="ECO:0000256" key="6">
    <source>
        <dbReference type="SAM" id="Phobius"/>
    </source>
</evidence>
<feature type="domain" description="Glycosyltransferase 2-like" evidence="7">
    <location>
        <begin position="37"/>
        <end position="163"/>
    </location>
</feature>
<keyword evidence="6" id="KW-0812">Transmembrane</keyword>
<dbReference type="GO" id="GO:0016757">
    <property type="term" value="F:glycosyltransferase activity"/>
    <property type="evidence" value="ECO:0007669"/>
    <property type="project" value="UniProtKB-KW"/>
</dbReference>
<dbReference type="InterPro" id="IPR029044">
    <property type="entry name" value="Nucleotide-diphossugar_trans"/>
</dbReference>
<evidence type="ECO:0000256" key="5">
    <source>
        <dbReference type="ARBA" id="ARBA00023136"/>
    </source>
</evidence>
<feature type="transmembrane region" description="Helical" evidence="6">
    <location>
        <begin position="6"/>
        <end position="23"/>
    </location>
</feature>
<evidence type="ECO:0000256" key="2">
    <source>
        <dbReference type="ARBA" id="ARBA00022475"/>
    </source>
</evidence>
<dbReference type="InterPro" id="IPR001173">
    <property type="entry name" value="Glyco_trans_2-like"/>
</dbReference>
<name>A0A6J5YKK7_9ZZZZ</name>
<reference evidence="8" key="1">
    <citation type="submission" date="2020-05" db="EMBL/GenBank/DDBJ databases">
        <authorList>
            <person name="Chiriac C."/>
            <person name="Salcher M."/>
            <person name="Ghai R."/>
            <person name="Kavagutti S V."/>
        </authorList>
    </citation>
    <scope>NUCLEOTIDE SEQUENCE</scope>
</reference>
<protein>
    <submittedName>
        <fullName evidence="8">Unannotated protein</fullName>
    </submittedName>
</protein>
<gene>
    <name evidence="8" type="ORF">UFOPK4080_00150</name>
</gene>
<organism evidence="8">
    <name type="scientific">freshwater metagenome</name>
    <dbReference type="NCBI Taxonomy" id="449393"/>
    <lineage>
        <taxon>unclassified sequences</taxon>
        <taxon>metagenomes</taxon>
        <taxon>ecological metagenomes</taxon>
    </lineage>
</organism>
<dbReference type="PANTHER" id="PTHR43646:SF2">
    <property type="entry name" value="GLYCOSYLTRANSFERASE 2-LIKE DOMAIN-CONTAINING PROTEIN"/>
    <property type="match status" value="1"/>
</dbReference>
<dbReference type="Gene3D" id="3.90.550.10">
    <property type="entry name" value="Spore Coat Polysaccharide Biosynthesis Protein SpsA, Chain A"/>
    <property type="match status" value="1"/>
</dbReference>
<comment type="subcellular location">
    <subcellularLocation>
        <location evidence="1">Cell membrane</location>
    </subcellularLocation>
</comment>
<feature type="transmembrane region" description="Helical" evidence="6">
    <location>
        <begin position="324"/>
        <end position="344"/>
    </location>
</feature>
<sequence length="357" mass="39366">MELALFGFFYLLLMISIINYFTIRTPGDSREVSESISVLLPVRNEEKNVAQCIEALKTQISIPQVRFIVIDDQSTDKTPEILASAIAGDSRFTVLNTAGPRPGWLGKVSALQTGYLESSSDFLITLDADVTLKSNAIASAINQLKDTGLDFLSPYPQQIAQSFSEKLIQPLLHWSWMTTVILRLAEKRPHASTAVANGQFFVARKLALDEVSGFTSVQNKILDDIEIARSLIALGFRGAVVEGSELAQTRMYENFGEIKDGYGKSLHKAFGGALGSLVAVIFIFLTGVLPVIYIALGSPIGWLLYSSIVFTRLLSDSRSKSDSFYALLHPVSSLILIYLIAYSWKNRGKIQWKGRTV</sequence>
<keyword evidence="5 6" id="KW-0472">Membrane</keyword>
<dbReference type="SUPFAM" id="SSF53448">
    <property type="entry name" value="Nucleotide-diphospho-sugar transferases"/>
    <property type="match status" value="1"/>
</dbReference>
<keyword evidence="3" id="KW-0328">Glycosyltransferase</keyword>
<dbReference type="PANTHER" id="PTHR43646">
    <property type="entry name" value="GLYCOSYLTRANSFERASE"/>
    <property type="match status" value="1"/>
</dbReference>
<evidence type="ECO:0000256" key="1">
    <source>
        <dbReference type="ARBA" id="ARBA00004236"/>
    </source>
</evidence>
<evidence type="ECO:0000256" key="3">
    <source>
        <dbReference type="ARBA" id="ARBA00022676"/>
    </source>
</evidence>
<dbReference type="Pfam" id="PF00535">
    <property type="entry name" value="Glycos_transf_2"/>
    <property type="match status" value="1"/>
</dbReference>
<keyword evidence="2" id="KW-1003">Cell membrane</keyword>
<feature type="transmembrane region" description="Helical" evidence="6">
    <location>
        <begin position="274"/>
        <end position="304"/>
    </location>
</feature>
<proteinExistence type="predicted"/>